<protein>
    <submittedName>
        <fullName evidence="1">Uncharacterized protein</fullName>
    </submittedName>
</protein>
<gene>
    <name evidence="1" type="primary">ORF385</name>
</gene>
<name>A0A0B6XU50_9EUPU</name>
<dbReference type="EMBL" id="HACG01000161">
    <property type="protein sequence ID" value="CEK47026.1"/>
    <property type="molecule type" value="Transcribed_RNA"/>
</dbReference>
<evidence type="ECO:0000313" key="1">
    <source>
        <dbReference type="EMBL" id="CEK47026.1"/>
    </source>
</evidence>
<organism evidence="1">
    <name type="scientific">Arion vulgaris</name>
    <dbReference type="NCBI Taxonomy" id="1028688"/>
    <lineage>
        <taxon>Eukaryota</taxon>
        <taxon>Metazoa</taxon>
        <taxon>Spiralia</taxon>
        <taxon>Lophotrochozoa</taxon>
        <taxon>Mollusca</taxon>
        <taxon>Gastropoda</taxon>
        <taxon>Heterobranchia</taxon>
        <taxon>Euthyneura</taxon>
        <taxon>Panpulmonata</taxon>
        <taxon>Eupulmonata</taxon>
        <taxon>Stylommatophora</taxon>
        <taxon>Helicina</taxon>
        <taxon>Arionoidea</taxon>
        <taxon>Arionidae</taxon>
        <taxon>Arion</taxon>
    </lineage>
</organism>
<feature type="non-terminal residue" evidence="1">
    <location>
        <position position="1"/>
    </location>
</feature>
<feature type="non-terminal residue" evidence="1">
    <location>
        <position position="71"/>
    </location>
</feature>
<reference evidence="1" key="1">
    <citation type="submission" date="2014-12" db="EMBL/GenBank/DDBJ databases">
        <title>Insight into the proteome of Arion vulgaris.</title>
        <authorList>
            <person name="Aradska J."/>
            <person name="Bulat T."/>
            <person name="Smidak R."/>
            <person name="Sarate P."/>
            <person name="Gangsoo J."/>
            <person name="Sialana F."/>
            <person name="Bilban M."/>
            <person name="Lubec G."/>
        </authorList>
    </citation>
    <scope>NUCLEOTIDE SEQUENCE</scope>
    <source>
        <tissue evidence="1">Skin</tissue>
    </source>
</reference>
<accession>A0A0B6XU50</accession>
<proteinExistence type="predicted"/>
<dbReference type="AlphaFoldDB" id="A0A0B6XU50"/>
<sequence length="71" mass="7751">AVLWKQQKTSIRLSSLLTRSRLTMAGYTNKTEPKLKSTRMAACKEKALRAGMGIIAAVKKASILVTEVSNT</sequence>